<feature type="region of interest" description="Disordered" evidence="8">
    <location>
        <begin position="632"/>
        <end position="664"/>
    </location>
</feature>
<proteinExistence type="predicted"/>
<feature type="compositionally biased region" description="Low complexity" evidence="8">
    <location>
        <begin position="692"/>
        <end position="702"/>
    </location>
</feature>
<keyword evidence="11" id="KW-1185">Reference proteome</keyword>
<feature type="region of interest" description="Disordered" evidence="8">
    <location>
        <begin position="1"/>
        <end position="96"/>
    </location>
</feature>
<dbReference type="Pfam" id="PF10551">
    <property type="entry name" value="MULE"/>
    <property type="match status" value="1"/>
</dbReference>
<dbReference type="InterPro" id="IPR001878">
    <property type="entry name" value="Znf_CCHC"/>
</dbReference>
<dbReference type="InterPro" id="IPR018289">
    <property type="entry name" value="MULE_transposase_dom"/>
</dbReference>
<dbReference type="InterPro" id="IPR007527">
    <property type="entry name" value="Znf_SWIM"/>
</dbReference>
<keyword evidence="4" id="KW-0862">Zinc</keyword>
<reference evidence="11" key="1">
    <citation type="journal article" date="2025" name="Foods">
        <title>Unveiling the Microbial Signatures of Arabica Coffee Cherries: Insights into Ripeness Specific Diversity, Functional Traits, and Implications for Quality and Safety.</title>
        <authorList>
            <consortium name="RefSeq"/>
            <person name="Tenea G.N."/>
            <person name="Cifuentes V."/>
            <person name="Reyes P."/>
            <person name="Cevallos-Vallejos M."/>
        </authorList>
    </citation>
    <scope>NUCLEOTIDE SEQUENCE [LARGE SCALE GENOMIC DNA]</scope>
</reference>
<dbReference type="InterPro" id="IPR006564">
    <property type="entry name" value="Znf_PMZ"/>
</dbReference>
<evidence type="ECO:0000259" key="10">
    <source>
        <dbReference type="PROSITE" id="PS50966"/>
    </source>
</evidence>
<dbReference type="GO" id="GO:0004803">
    <property type="term" value="F:transposase activity"/>
    <property type="evidence" value="ECO:0007669"/>
    <property type="project" value="InterPro"/>
</dbReference>
<accession>A0A6P6W5W2</accession>
<keyword evidence="5" id="KW-0238">DNA-binding</keyword>
<feature type="domain" description="SWIM-type" evidence="10">
    <location>
        <begin position="565"/>
        <end position="597"/>
    </location>
</feature>
<evidence type="ECO:0000256" key="8">
    <source>
        <dbReference type="SAM" id="MobiDB-lite"/>
    </source>
</evidence>
<keyword evidence="3 7" id="KW-0863">Zinc-finger</keyword>
<dbReference type="PROSITE" id="PS01007">
    <property type="entry name" value="TRANSPOSASE_MUTATOR"/>
    <property type="match status" value="1"/>
</dbReference>
<dbReference type="RefSeq" id="XP_027109587.1">
    <property type="nucleotide sequence ID" value="XM_027253786.1"/>
</dbReference>
<gene>
    <name evidence="12" type="primary">LOC113729495</name>
</gene>
<feature type="compositionally biased region" description="Polar residues" evidence="8">
    <location>
        <begin position="30"/>
        <end position="51"/>
    </location>
</feature>
<dbReference type="AlphaFoldDB" id="A0A6P6W5W2"/>
<dbReference type="GO" id="GO:0003677">
    <property type="term" value="F:DNA binding"/>
    <property type="evidence" value="ECO:0007669"/>
    <property type="project" value="UniProtKB-KW"/>
</dbReference>
<keyword evidence="2" id="KW-0479">Metal-binding</keyword>
<evidence type="ECO:0000256" key="2">
    <source>
        <dbReference type="ARBA" id="ARBA00022723"/>
    </source>
</evidence>
<evidence type="ECO:0000256" key="6">
    <source>
        <dbReference type="ARBA" id="ARBA00023172"/>
    </source>
</evidence>
<dbReference type="GO" id="GO:0008270">
    <property type="term" value="F:zinc ion binding"/>
    <property type="evidence" value="ECO:0007669"/>
    <property type="project" value="UniProtKB-KW"/>
</dbReference>
<evidence type="ECO:0000256" key="7">
    <source>
        <dbReference type="PROSITE-ProRule" id="PRU00047"/>
    </source>
</evidence>
<feature type="region of interest" description="Disordered" evidence="8">
    <location>
        <begin position="687"/>
        <end position="720"/>
    </location>
</feature>
<name>A0A6P6W5W2_COFAR</name>
<dbReference type="PROSITE" id="PS50158">
    <property type="entry name" value="ZF_CCHC"/>
    <property type="match status" value="1"/>
</dbReference>
<protein>
    <recommendedName>
        <fullName evidence="13">SWIM-type domain-containing protein</fullName>
    </recommendedName>
</protein>
<sequence length="748" mass="86462">MLHILNSNADGCGETSQQQQRDETTDQTQCSEQENVCGRQTETDLETQQQGARKKQVRRKRTRSAEQTSQGPEDIDSLQQDYIPDHLSSDNDSSDDEFKGRYKDFVLEKFLRDPKFEIGMKFESRAQFKSVVTEHGIRMGKPVWTSKNEPTRVRAKCREPCKWFVFASIEKTLGTKDLVVKTLHDVHETCSHAWKNKNITAKWLSDRYVERIRSNNNLSTRELRQTVHENYQAEVSKHVAAKAKILAIEKIKGSAESQYKKIWQYCEEIKRTHPGSTMEVMFTPFREPGCNLRFMRMYCCLGPLKKGFKDGCRPILCLDGCHIKGRYPGQLLTAIAVDPNNGLWPVAWVAVEKEATEQWRWFLTLLSGDLEIQNQGHYTFMSDQQKGLDRALAEVLPNSEHRYCVQHMYRNFKKKYPGLGLKDRLWHIASTTTVEHFNQALDDLEAYDKEAHAWVKKGPHPRHWCKAFFSKHTQCDMLVNNLCESFNAHILEARDQPIISMMEAIREYLMERIQKRRAAMEKYKLDGGPLIREIVEERVKRAAQWEITWNSGSGYQAKGPRGAQFVVDLDKNECTCNLWALSGIPCSHAIAALHRAKKDPYKMLANCYHREVFFTIYDNVLQPINGDIQWPQSDMLELDPPASVTQSGRPKKARKRDVTEGKDHDKRLRKRIVIHCRKCGGIGHNAKTCKNPPKSSTEQQPSQQPPPTGQPCNQQQHEAPTKRQRVRLHFIITFSLFVTFFCDLKCFL</sequence>
<dbReference type="InterPro" id="IPR001207">
    <property type="entry name" value="Transposase_mutator"/>
</dbReference>
<dbReference type="SMART" id="SM00575">
    <property type="entry name" value="ZnF_PMZ"/>
    <property type="match status" value="1"/>
</dbReference>
<evidence type="ECO:0000313" key="12">
    <source>
        <dbReference type="RefSeq" id="XP_027109587.1"/>
    </source>
</evidence>
<evidence type="ECO:0000313" key="11">
    <source>
        <dbReference type="Proteomes" id="UP001652660"/>
    </source>
</evidence>
<feature type="domain" description="CCHC-type" evidence="9">
    <location>
        <begin position="676"/>
        <end position="691"/>
    </location>
</feature>
<dbReference type="Proteomes" id="UP001652660">
    <property type="component" value="Chromosome 2e"/>
</dbReference>
<evidence type="ECO:0000256" key="5">
    <source>
        <dbReference type="ARBA" id="ARBA00023125"/>
    </source>
</evidence>
<organism evidence="11 12">
    <name type="scientific">Coffea arabica</name>
    <name type="common">Arabian coffee</name>
    <dbReference type="NCBI Taxonomy" id="13443"/>
    <lineage>
        <taxon>Eukaryota</taxon>
        <taxon>Viridiplantae</taxon>
        <taxon>Streptophyta</taxon>
        <taxon>Embryophyta</taxon>
        <taxon>Tracheophyta</taxon>
        <taxon>Spermatophyta</taxon>
        <taxon>Magnoliopsida</taxon>
        <taxon>eudicotyledons</taxon>
        <taxon>Gunneridae</taxon>
        <taxon>Pentapetalae</taxon>
        <taxon>asterids</taxon>
        <taxon>lamiids</taxon>
        <taxon>Gentianales</taxon>
        <taxon>Rubiaceae</taxon>
        <taxon>Ixoroideae</taxon>
        <taxon>Gardenieae complex</taxon>
        <taxon>Bertiereae - Coffeeae clade</taxon>
        <taxon>Coffeeae</taxon>
        <taxon>Coffea</taxon>
    </lineage>
</organism>
<evidence type="ECO:0000256" key="4">
    <source>
        <dbReference type="ARBA" id="ARBA00022833"/>
    </source>
</evidence>
<dbReference type="GO" id="GO:0006313">
    <property type="term" value="P:DNA transposition"/>
    <property type="evidence" value="ECO:0007669"/>
    <property type="project" value="InterPro"/>
</dbReference>
<dbReference type="PANTHER" id="PTHR31973">
    <property type="entry name" value="POLYPROTEIN, PUTATIVE-RELATED"/>
    <property type="match status" value="1"/>
</dbReference>
<keyword evidence="1" id="KW-0815">Transposition</keyword>
<evidence type="ECO:0000259" key="9">
    <source>
        <dbReference type="PROSITE" id="PS50158"/>
    </source>
</evidence>
<feature type="compositionally biased region" description="Basic residues" evidence="8">
    <location>
        <begin position="52"/>
        <end position="62"/>
    </location>
</feature>
<evidence type="ECO:0000256" key="3">
    <source>
        <dbReference type="ARBA" id="ARBA00022771"/>
    </source>
</evidence>
<keyword evidence="6" id="KW-0233">DNA recombination</keyword>
<dbReference type="GeneID" id="113729495"/>
<evidence type="ECO:0008006" key="13">
    <source>
        <dbReference type="Google" id="ProtNLM"/>
    </source>
</evidence>
<dbReference type="PROSITE" id="PS50966">
    <property type="entry name" value="ZF_SWIM"/>
    <property type="match status" value="1"/>
</dbReference>
<dbReference type="Pfam" id="PF04434">
    <property type="entry name" value="SWIM"/>
    <property type="match status" value="1"/>
</dbReference>
<evidence type="ECO:0000256" key="1">
    <source>
        <dbReference type="ARBA" id="ARBA00022578"/>
    </source>
</evidence>
<reference evidence="12" key="2">
    <citation type="submission" date="2025-08" db="UniProtKB">
        <authorList>
            <consortium name="RefSeq"/>
        </authorList>
    </citation>
    <scope>IDENTIFICATION</scope>
    <source>
        <tissue evidence="12">Leaves</tissue>
    </source>
</reference>
<dbReference type="PANTHER" id="PTHR31973:SF191">
    <property type="entry name" value="OS05G0489400 PROTEIN"/>
    <property type="match status" value="1"/>
</dbReference>
<dbReference type="OrthoDB" id="1426257at2759"/>